<dbReference type="InterPro" id="IPR015854">
    <property type="entry name" value="ABC_transpr_LolD-like"/>
</dbReference>
<feature type="compositionally biased region" description="Basic and acidic residues" evidence="4">
    <location>
        <begin position="234"/>
        <end position="246"/>
    </location>
</feature>
<dbReference type="PROSITE" id="PS50893">
    <property type="entry name" value="ABC_TRANSPORTER_2"/>
    <property type="match status" value="1"/>
</dbReference>
<gene>
    <name evidence="6" type="ORF">COW83_00870</name>
</gene>
<evidence type="ECO:0000313" key="6">
    <source>
        <dbReference type="EMBL" id="PIP86072.1"/>
    </source>
</evidence>
<dbReference type="PANTHER" id="PTHR24220">
    <property type="entry name" value="IMPORT ATP-BINDING PROTEIN"/>
    <property type="match status" value="1"/>
</dbReference>
<dbReference type="SMART" id="SM00382">
    <property type="entry name" value="AAA"/>
    <property type="match status" value="1"/>
</dbReference>
<evidence type="ECO:0000256" key="2">
    <source>
        <dbReference type="ARBA" id="ARBA00022741"/>
    </source>
</evidence>
<evidence type="ECO:0000259" key="5">
    <source>
        <dbReference type="PROSITE" id="PS50893"/>
    </source>
</evidence>
<dbReference type="AlphaFoldDB" id="A0A2H0DV93"/>
<feature type="compositionally biased region" description="Basic and acidic residues" evidence="4">
    <location>
        <begin position="258"/>
        <end position="268"/>
    </location>
</feature>
<protein>
    <submittedName>
        <fullName evidence="6">Cell division ATP-binding protein FtsE</fullName>
    </submittedName>
</protein>
<dbReference type="InterPro" id="IPR003439">
    <property type="entry name" value="ABC_transporter-like_ATP-bd"/>
</dbReference>
<dbReference type="FunFam" id="3.40.50.300:FF:000056">
    <property type="entry name" value="Cell division ATP-binding protein FtsE"/>
    <property type="match status" value="1"/>
</dbReference>
<accession>A0A2H0DV93</accession>
<evidence type="ECO:0000256" key="3">
    <source>
        <dbReference type="ARBA" id="ARBA00022840"/>
    </source>
</evidence>
<keyword evidence="6" id="KW-0131">Cell cycle</keyword>
<dbReference type="Proteomes" id="UP000231136">
    <property type="component" value="Unassembled WGS sequence"/>
</dbReference>
<dbReference type="GO" id="GO:0022857">
    <property type="term" value="F:transmembrane transporter activity"/>
    <property type="evidence" value="ECO:0007669"/>
    <property type="project" value="TreeGrafter"/>
</dbReference>
<dbReference type="GO" id="GO:0016887">
    <property type="term" value="F:ATP hydrolysis activity"/>
    <property type="evidence" value="ECO:0007669"/>
    <property type="project" value="InterPro"/>
</dbReference>
<keyword evidence="2" id="KW-0547">Nucleotide-binding</keyword>
<dbReference type="PANTHER" id="PTHR24220:SF470">
    <property type="entry name" value="CELL DIVISION ATP-BINDING PROTEIN FTSE"/>
    <property type="match status" value="1"/>
</dbReference>
<comment type="caution">
    <text evidence="6">The sequence shown here is derived from an EMBL/GenBank/DDBJ whole genome shotgun (WGS) entry which is preliminary data.</text>
</comment>
<dbReference type="Pfam" id="PF00005">
    <property type="entry name" value="ABC_tran"/>
    <property type="match status" value="1"/>
</dbReference>
<dbReference type="GO" id="GO:0051301">
    <property type="term" value="P:cell division"/>
    <property type="evidence" value="ECO:0007669"/>
    <property type="project" value="UniProtKB-KW"/>
</dbReference>
<dbReference type="EMBL" id="PCTR01000035">
    <property type="protein sequence ID" value="PIP86072.1"/>
    <property type="molecule type" value="Genomic_DNA"/>
</dbReference>
<feature type="region of interest" description="Disordered" evidence="4">
    <location>
        <begin position="227"/>
        <end position="268"/>
    </location>
</feature>
<dbReference type="Gene3D" id="3.40.50.300">
    <property type="entry name" value="P-loop containing nucleotide triphosphate hydrolases"/>
    <property type="match status" value="1"/>
</dbReference>
<dbReference type="GO" id="GO:0005886">
    <property type="term" value="C:plasma membrane"/>
    <property type="evidence" value="ECO:0007669"/>
    <property type="project" value="TreeGrafter"/>
</dbReference>
<evidence type="ECO:0000313" key="7">
    <source>
        <dbReference type="Proteomes" id="UP000231136"/>
    </source>
</evidence>
<name>A0A2H0DV93_9BACT</name>
<evidence type="ECO:0000256" key="1">
    <source>
        <dbReference type="ARBA" id="ARBA00005417"/>
    </source>
</evidence>
<sequence length="268" mass="29258">MISRTNTTLIDFSHITKSYPNGDVVLNDVNFSVSPGEFVVITGKSGAGKTTLGRLLIRDLLPTKGKIVIDGEDLNLIKSKNIPMIRRKVGFVFQDYKIIPDKTIGENITIALEIGGYNRKKIQEKITELLKMVGIPGKEHLFPGQLSGGEVQRAAIARAIACEPAILFADEPTGNLDKDTSIEIFNLLKKINDDGTTVILATHDVTLISLNPDRNIHLEKGKIISDVDGLPAGKEGKPPVKSEQKIGHTKTASSSRAKLRDHTPHKEI</sequence>
<keyword evidence="3 6" id="KW-0067">ATP-binding</keyword>
<feature type="domain" description="ABC transporter" evidence="5">
    <location>
        <begin position="10"/>
        <end position="245"/>
    </location>
</feature>
<dbReference type="InterPro" id="IPR003593">
    <property type="entry name" value="AAA+_ATPase"/>
</dbReference>
<dbReference type="GO" id="GO:0005524">
    <property type="term" value="F:ATP binding"/>
    <property type="evidence" value="ECO:0007669"/>
    <property type="project" value="UniProtKB-KW"/>
</dbReference>
<dbReference type="SUPFAM" id="SSF52540">
    <property type="entry name" value="P-loop containing nucleoside triphosphate hydrolases"/>
    <property type="match status" value="1"/>
</dbReference>
<dbReference type="InterPro" id="IPR027417">
    <property type="entry name" value="P-loop_NTPase"/>
</dbReference>
<evidence type="ECO:0000256" key="4">
    <source>
        <dbReference type="SAM" id="MobiDB-lite"/>
    </source>
</evidence>
<proteinExistence type="inferred from homology"/>
<reference evidence="6 7" key="1">
    <citation type="submission" date="2017-09" db="EMBL/GenBank/DDBJ databases">
        <title>Depth-based differentiation of microbial function through sediment-hosted aquifers and enrichment of novel symbionts in the deep terrestrial subsurface.</title>
        <authorList>
            <person name="Probst A.J."/>
            <person name="Ladd B."/>
            <person name="Jarett J.K."/>
            <person name="Geller-Mcgrath D.E."/>
            <person name="Sieber C.M."/>
            <person name="Emerson J.B."/>
            <person name="Anantharaman K."/>
            <person name="Thomas B.C."/>
            <person name="Malmstrom R."/>
            <person name="Stieglmeier M."/>
            <person name="Klingl A."/>
            <person name="Woyke T."/>
            <person name="Ryan C.M."/>
            <person name="Banfield J.F."/>
        </authorList>
    </citation>
    <scope>NUCLEOTIDE SEQUENCE [LARGE SCALE GENOMIC DNA]</scope>
    <source>
        <strain evidence="6">CG22_combo_CG10-13_8_21_14_all_43_12</strain>
    </source>
</reference>
<organism evidence="6 7">
    <name type="scientific">Candidatus Collierbacteria bacterium CG22_combo_CG10-13_8_21_14_all_43_12</name>
    <dbReference type="NCBI Taxonomy" id="1974537"/>
    <lineage>
        <taxon>Bacteria</taxon>
        <taxon>Candidatus Collieribacteriota</taxon>
    </lineage>
</organism>
<keyword evidence="6" id="KW-0132">Cell division</keyword>
<comment type="similarity">
    <text evidence="1">Belongs to the ABC transporter superfamily.</text>
</comment>